<evidence type="ECO:0000313" key="2">
    <source>
        <dbReference type="Proteomes" id="UP000752012"/>
    </source>
</evidence>
<name>A0A969PQX4_9BACI</name>
<reference evidence="1 2" key="1">
    <citation type="submission" date="2020-03" db="EMBL/GenBank/DDBJ databases">
        <title>Assessment of the enzymatic potential of alkaline-tolerant lipase obtained from Bacillus luteus H11 (technogenic soil) for the bioremediation of saline soils contaminated with petroleum substances.</title>
        <authorList>
            <person name="Kalwasinska A."/>
        </authorList>
    </citation>
    <scope>NUCLEOTIDE SEQUENCE [LARGE SCALE GENOMIC DNA]</scope>
    <source>
        <strain evidence="1 2">H11</strain>
    </source>
</reference>
<dbReference type="Proteomes" id="UP000752012">
    <property type="component" value="Unassembled WGS sequence"/>
</dbReference>
<organism evidence="1 2">
    <name type="scientific">Alkalicoccus luteus</name>
    <dbReference type="NCBI Taxonomy" id="1237094"/>
    <lineage>
        <taxon>Bacteria</taxon>
        <taxon>Bacillati</taxon>
        <taxon>Bacillota</taxon>
        <taxon>Bacilli</taxon>
        <taxon>Bacillales</taxon>
        <taxon>Bacillaceae</taxon>
        <taxon>Alkalicoccus</taxon>
    </lineage>
</organism>
<dbReference type="RefSeq" id="WP_168006898.1">
    <property type="nucleotide sequence ID" value="NZ_JAATHJ010000013.1"/>
</dbReference>
<dbReference type="InterPro" id="IPR021146">
    <property type="entry name" value="Phage_gp6-like_head-tail"/>
</dbReference>
<accession>A0A969PQX4</accession>
<comment type="caution">
    <text evidence="1">The sequence shown here is derived from an EMBL/GenBank/DDBJ whole genome shotgun (WGS) entry which is preliminary data.</text>
</comment>
<sequence>MKERVKRLLQIEDDLQDDLIGEILHIVKSHLLTLMEKESLPKKYEYIVVEIAVRRFNRLGSEGMKQDNVEGHSITFYDLDKDFDPYLTVIEKEIPQQENTKAGGVVWF</sequence>
<gene>
    <name evidence="1" type="ORF">HCN83_10010</name>
</gene>
<proteinExistence type="predicted"/>
<dbReference type="EMBL" id="JAATHJ010000013">
    <property type="protein sequence ID" value="NJP37920.1"/>
    <property type="molecule type" value="Genomic_DNA"/>
</dbReference>
<dbReference type="AlphaFoldDB" id="A0A969PQX4"/>
<protein>
    <submittedName>
        <fullName evidence="1">Phage head-tail connector protein</fullName>
    </submittedName>
</protein>
<dbReference type="Pfam" id="PF05135">
    <property type="entry name" value="Phage_connect_1"/>
    <property type="match status" value="1"/>
</dbReference>
<evidence type="ECO:0000313" key="1">
    <source>
        <dbReference type="EMBL" id="NJP37920.1"/>
    </source>
</evidence>
<keyword evidence="2" id="KW-1185">Reference proteome</keyword>